<evidence type="ECO:0000259" key="7">
    <source>
        <dbReference type="PROSITE" id="PS51471"/>
    </source>
</evidence>
<evidence type="ECO:0000313" key="8">
    <source>
        <dbReference type="EMBL" id="MBB5192537.1"/>
    </source>
</evidence>
<dbReference type="Proteomes" id="UP000543030">
    <property type="component" value="Unassembled WGS sequence"/>
</dbReference>
<evidence type="ECO:0000256" key="4">
    <source>
        <dbReference type="ARBA" id="ARBA00022964"/>
    </source>
</evidence>
<evidence type="ECO:0000256" key="1">
    <source>
        <dbReference type="ARBA" id="ARBA00001961"/>
    </source>
</evidence>
<reference evidence="8 9" key="1">
    <citation type="submission" date="2020-08" db="EMBL/GenBank/DDBJ databases">
        <title>Genomic Encyclopedia of Type Strains, Phase IV (KMG-IV): sequencing the most valuable type-strain genomes for metagenomic binning, comparative biology and taxonomic classification.</title>
        <authorList>
            <person name="Goeker M."/>
        </authorList>
    </citation>
    <scope>NUCLEOTIDE SEQUENCE [LARGE SCALE GENOMIC DNA]</scope>
    <source>
        <strain evidence="8 9">DSM 18233</strain>
    </source>
</reference>
<dbReference type="GO" id="GO:0004656">
    <property type="term" value="F:procollagen-proline 4-dioxygenase activity"/>
    <property type="evidence" value="ECO:0007669"/>
    <property type="project" value="UniProtKB-EC"/>
</dbReference>
<keyword evidence="4" id="KW-0223">Dioxygenase</keyword>
<dbReference type="EC" id="1.14.11.2" evidence="8"/>
<comment type="cofactor">
    <cofactor evidence="1">
        <name>L-ascorbate</name>
        <dbReference type="ChEBI" id="CHEBI:38290"/>
    </cofactor>
</comment>
<name>A0A840RHI0_9NEIS</name>
<comment type="caution">
    <text evidence="8">The sequence shown here is derived from an EMBL/GenBank/DDBJ whole genome shotgun (WGS) entry which is preliminary data.</text>
</comment>
<keyword evidence="6" id="KW-0408">Iron</keyword>
<evidence type="ECO:0000256" key="6">
    <source>
        <dbReference type="ARBA" id="ARBA00023004"/>
    </source>
</evidence>
<proteinExistence type="predicted"/>
<dbReference type="InterPro" id="IPR005123">
    <property type="entry name" value="Oxoglu/Fe-dep_dioxygenase_dom"/>
</dbReference>
<dbReference type="PROSITE" id="PS51471">
    <property type="entry name" value="FE2OG_OXY"/>
    <property type="match status" value="1"/>
</dbReference>
<sequence length="291" mass="31797">MALTVPFPNPVRDWIISNLQRGCAAPDVVRELCDNNVEEQLANAMVNAVMQALMAGSPLPEGQLLLAPLAYVADPCRLPAAPVIACGDRDIRILSRMSKPTAAVLGNVINARECEQLIELARPRLRPSTVVDPSTGQDVVADHRSSEGMFFRLMETPLLEKLDRRLAALTGLPVENGEGFQILHYRSGAGSAPHFDYLTPSNVANAESVTRSGQRIITVVIYLNDVAAGGETVFPEAGWAITPQQGNAIYFEYCNRQGQVDPASLHASSPVLKGEKWVATKWIRERRFISR</sequence>
<evidence type="ECO:0000313" key="9">
    <source>
        <dbReference type="Proteomes" id="UP000543030"/>
    </source>
</evidence>
<dbReference type="SMART" id="SM00702">
    <property type="entry name" value="P4Hc"/>
    <property type="match status" value="1"/>
</dbReference>
<accession>A0A840RHI0</accession>
<dbReference type="InterPro" id="IPR006620">
    <property type="entry name" value="Pro_4_hyd_alph"/>
</dbReference>
<dbReference type="InterPro" id="IPR044862">
    <property type="entry name" value="Pro_4_hyd_alph_FE2OG_OXY"/>
</dbReference>
<dbReference type="AlphaFoldDB" id="A0A840RHI0"/>
<keyword evidence="3" id="KW-0847">Vitamin C</keyword>
<keyword evidence="5 8" id="KW-0560">Oxidoreductase</keyword>
<dbReference type="PANTHER" id="PTHR10869">
    <property type="entry name" value="PROLYL 4-HYDROXYLASE ALPHA SUBUNIT"/>
    <property type="match status" value="1"/>
</dbReference>
<dbReference type="GO" id="GO:0031418">
    <property type="term" value="F:L-ascorbic acid binding"/>
    <property type="evidence" value="ECO:0007669"/>
    <property type="project" value="UniProtKB-KW"/>
</dbReference>
<dbReference type="Gene3D" id="2.60.120.620">
    <property type="entry name" value="q2cbj1_9rhob like domain"/>
    <property type="match status" value="1"/>
</dbReference>
<keyword evidence="2" id="KW-0479">Metal-binding</keyword>
<evidence type="ECO:0000256" key="5">
    <source>
        <dbReference type="ARBA" id="ARBA00023002"/>
    </source>
</evidence>
<dbReference type="GO" id="GO:0005506">
    <property type="term" value="F:iron ion binding"/>
    <property type="evidence" value="ECO:0007669"/>
    <property type="project" value="InterPro"/>
</dbReference>
<dbReference type="RefSeq" id="WP_184102215.1">
    <property type="nucleotide sequence ID" value="NZ_JACHHN010000007.1"/>
</dbReference>
<keyword evidence="9" id="KW-1185">Reference proteome</keyword>
<gene>
    <name evidence="8" type="ORF">HNQ50_003281</name>
</gene>
<protein>
    <submittedName>
        <fullName evidence="8">Prolyl 4-hydroxylase</fullName>
        <ecNumber evidence="8">1.14.11.2</ecNumber>
    </submittedName>
</protein>
<evidence type="ECO:0000256" key="3">
    <source>
        <dbReference type="ARBA" id="ARBA00022896"/>
    </source>
</evidence>
<dbReference type="EMBL" id="JACHHN010000007">
    <property type="protein sequence ID" value="MBB5192537.1"/>
    <property type="molecule type" value="Genomic_DNA"/>
</dbReference>
<dbReference type="InterPro" id="IPR045054">
    <property type="entry name" value="P4HA-like"/>
</dbReference>
<dbReference type="Pfam" id="PF13640">
    <property type="entry name" value="2OG-FeII_Oxy_3"/>
    <property type="match status" value="1"/>
</dbReference>
<organism evidence="8 9">
    <name type="scientific">Silvimonas terrae</name>
    <dbReference type="NCBI Taxonomy" id="300266"/>
    <lineage>
        <taxon>Bacteria</taxon>
        <taxon>Pseudomonadati</taxon>
        <taxon>Pseudomonadota</taxon>
        <taxon>Betaproteobacteria</taxon>
        <taxon>Neisseriales</taxon>
        <taxon>Chitinibacteraceae</taxon>
        <taxon>Silvimonas</taxon>
    </lineage>
</organism>
<feature type="domain" description="Fe2OG dioxygenase" evidence="7">
    <location>
        <begin position="176"/>
        <end position="285"/>
    </location>
</feature>
<dbReference type="PANTHER" id="PTHR10869:SF246">
    <property type="entry name" value="TRANSMEMBRANE PROLYL 4-HYDROXYLASE"/>
    <property type="match status" value="1"/>
</dbReference>
<evidence type="ECO:0000256" key="2">
    <source>
        <dbReference type="ARBA" id="ARBA00022723"/>
    </source>
</evidence>